<accession>A0A4Z2HPU3</accession>
<feature type="compositionally biased region" description="Low complexity" evidence="1">
    <location>
        <begin position="94"/>
        <end position="106"/>
    </location>
</feature>
<comment type="caution">
    <text evidence="2">The sequence shown here is derived from an EMBL/GenBank/DDBJ whole genome shotgun (WGS) entry which is preliminary data.</text>
</comment>
<evidence type="ECO:0000313" key="3">
    <source>
        <dbReference type="Proteomes" id="UP000314294"/>
    </source>
</evidence>
<feature type="compositionally biased region" description="Basic and acidic residues" evidence="1">
    <location>
        <begin position="122"/>
        <end position="131"/>
    </location>
</feature>
<proteinExistence type="predicted"/>
<dbReference type="Proteomes" id="UP000314294">
    <property type="component" value="Unassembled WGS sequence"/>
</dbReference>
<gene>
    <name evidence="2" type="ORF">EYF80_022189</name>
</gene>
<sequence length="131" mass="12554">MDFIVRIEKAFSLKVGEDGVEEIEYAGAPRRAPPAWGAAGAAAAAAAAAGIATAASLRGGVAGAGTGAAAAAADPIPTDNADSGITAAVPDPQVVSVHESVNEVSVGDGGGGEAGQGSERQVGSDEGNKNK</sequence>
<name>A0A4Z2HPU3_9TELE</name>
<dbReference type="AlphaFoldDB" id="A0A4Z2HPU3"/>
<feature type="region of interest" description="Disordered" evidence="1">
    <location>
        <begin position="66"/>
        <end position="131"/>
    </location>
</feature>
<evidence type="ECO:0000313" key="2">
    <source>
        <dbReference type="EMBL" id="TNN67620.1"/>
    </source>
</evidence>
<protein>
    <submittedName>
        <fullName evidence="2">Uncharacterized protein</fullName>
    </submittedName>
</protein>
<keyword evidence="3" id="KW-1185">Reference proteome</keyword>
<organism evidence="2 3">
    <name type="scientific">Liparis tanakae</name>
    <name type="common">Tanaka's snailfish</name>
    <dbReference type="NCBI Taxonomy" id="230148"/>
    <lineage>
        <taxon>Eukaryota</taxon>
        <taxon>Metazoa</taxon>
        <taxon>Chordata</taxon>
        <taxon>Craniata</taxon>
        <taxon>Vertebrata</taxon>
        <taxon>Euteleostomi</taxon>
        <taxon>Actinopterygii</taxon>
        <taxon>Neopterygii</taxon>
        <taxon>Teleostei</taxon>
        <taxon>Neoteleostei</taxon>
        <taxon>Acanthomorphata</taxon>
        <taxon>Eupercaria</taxon>
        <taxon>Perciformes</taxon>
        <taxon>Cottioidei</taxon>
        <taxon>Cottales</taxon>
        <taxon>Liparidae</taxon>
        <taxon>Liparis</taxon>
    </lineage>
</organism>
<dbReference type="EMBL" id="SRLO01000201">
    <property type="protein sequence ID" value="TNN67620.1"/>
    <property type="molecule type" value="Genomic_DNA"/>
</dbReference>
<evidence type="ECO:0000256" key="1">
    <source>
        <dbReference type="SAM" id="MobiDB-lite"/>
    </source>
</evidence>
<reference evidence="2 3" key="1">
    <citation type="submission" date="2019-03" db="EMBL/GenBank/DDBJ databases">
        <title>First draft genome of Liparis tanakae, snailfish: a comprehensive survey of snailfish specific genes.</title>
        <authorList>
            <person name="Kim W."/>
            <person name="Song I."/>
            <person name="Jeong J.-H."/>
            <person name="Kim D."/>
            <person name="Kim S."/>
            <person name="Ryu S."/>
            <person name="Song J.Y."/>
            <person name="Lee S.K."/>
        </authorList>
    </citation>
    <scope>NUCLEOTIDE SEQUENCE [LARGE SCALE GENOMIC DNA]</scope>
    <source>
        <tissue evidence="2">Muscle</tissue>
    </source>
</reference>